<evidence type="ECO:0000256" key="3">
    <source>
        <dbReference type="ARBA" id="ARBA00022692"/>
    </source>
</evidence>
<evidence type="ECO:0000256" key="5">
    <source>
        <dbReference type="ARBA" id="ARBA00023136"/>
    </source>
</evidence>
<dbReference type="GO" id="GO:0005886">
    <property type="term" value="C:plasma membrane"/>
    <property type="evidence" value="ECO:0007669"/>
    <property type="project" value="UniProtKB-SubCell"/>
</dbReference>
<organism evidence="7 8">
    <name type="scientific">Haemophilus ducreyi</name>
    <dbReference type="NCBI Taxonomy" id="730"/>
    <lineage>
        <taxon>Bacteria</taxon>
        <taxon>Pseudomonadati</taxon>
        <taxon>Pseudomonadota</taxon>
        <taxon>Gammaproteobacteria</taxon>
        <taxon>Pasteurellales</taxon>
        <taxon>Pasteurellaceae</taxon>
        <taxon>Haemophilus</taxon>
    </lineage>
</organism>
<feature type="transmembrane region" description="Helical" evidence="6">
    <location>
        <begin position="380"/>
        <end position="396"/>
    </location>
</feature>
<feature type="transmembrane region" description="Helical" evidence="6">
    <location>
        <begin position="57"/>
        <end position="78"/>
    </location>
</feature>
<dbReference type="GO" id="GO:0022857">
    <property type="term" value="F:transmembrane transporter activity"/>
    <property type="evidence" value="ECO:0007669"/>
    <property type="project" value="InterPro"/>
</dbReference>
<feature type="transmembrane region" description="Helical" evidence="6">
    <location>
        <begin position="343"/>
        <end position="368"/>
    </location>
</feature>
<reference evidence="7 8" key="1">
    <citation type="journal article" date="2015" name="PLoS Negl. Trop. Dis.">
        <title>Haemophilus ducreyi Cutaneous Ulcer Strains Are Nearly Identical to Class I Genital Ulcer Strains.</title>
        <authorList>
            <person name="Gangaiah D."/>
            <person name="Webb K.M."/>
            <person name="Humphreys T.L."/>
            <person name="Fortney K.R."/>
            <person name="Toh E."/>
            <person name="Tai A."/>
            <person name="Katz S.S."/>
            <person name="Pillay A."/>
            <person name="Chen C.Y."/>
            <person name="Roberts S.A."/>
            <person name="Munson R.S.Jr."/>
            <person name="Spinola S.M."/>
        </authorList>
    </citation>
    <scope>NUCLEOTIDE SEQUENCE [LARGE SCALE GENOMIC DNA]</scope>
    <source>
        <strain evidence="8">CLU2</strain>
    </source>
</reference>
<keyword evidence="3 6" id="KW-0812">Transmembrane</keyword>
<dbReference type="Gene3D" id="1.20.1250.20">
    <property type="entry name" value="MFS general substrate transporter like domains"/>
    <property type="match status" value="2"/>
</dbReference>
<feature type="transmembrane region" description="Helical" evidence="6">
    <location>
        <begin position="308"/>
        <end position="331"/>
    </location>
</feature>
<keyword evidence="2" id="KW-1003">Cell membrane</keyword>
<dbReference type="PANTHER" id="PTHR43124:SF3">
    <property type="entry name" value="CHLORAMPHENICOL EFFLUX PUMP RV0191"/>
    <property type="match status" value="1"/>
</dbReference>
<gene>
    <name evidence="7" type="ORF">RZ57_06350</name>
</gene>
<dbReference type="CDD" id="cd06174">
    <property type="entry name" value="MFS"/>
    <property type="match status" value="1"/>
</dbReference>
<evidence type="ECO:0000313" key="7">
    <source>
        <dbReference type="EMBL" id="AKO32739.1"/>
    </source>
</evidence>
<evidence type="ECO:0000256" key="2">
    <source>
        <dbReference type="ARBA" id="ARBA00022475"/>
    </source>
</evidence>
<feature type="transmembrane region" description="Helical" evidence="6">
    <location>
        <begin position="170"/>
        <end position="192"/>
    </location>
</feature>
<dbReference type="PANTHER" id="PTHR43124">
    <property type="entry name" value="PURINE EFFLUX PUMP PBUE"/>
    <property type="match status" value="1"/>
</dbReference>
<dbReference type="EMBL" id="CP011219">
    <property type="protein sequence ID" value="AKO32739.1"/>
    <property type="molecule type" value="Genomic_DNA"/>
</dbReference>
<protein>
    <submittedName>
        <fullName evidence="7">Major facilitator transporter</fullName>
    </submittedName>
</protein>
<dbReference type="AlphaFoldDB" id="A0AAC8UD02"/>
<dbReference type="Proteomes" id="UP000060132">
    <property type="component" value="Chromosome"/>
</dbReference>
<name>A0AAC8UD02_HAEDC</name>
<sequence length="402" mass="44925">MTLTNQEINQKTGISMLFILIFAYIMFAASWVGGSTLGHEILDTYFDGHVSSVMGQVINYTITIARIFANFLAASFLLRLGVRKAAILALGLLSFAMVAVWMPNYWLYTAARMIMALGGSMIMVYMNPIMAKFVAPHRKLAYNALVTASYNIGAFLVAVMFALWSDALRADWRVTLSVLAGLAIIAGLLWLWKAKDFDTKNNSETEDSYDYKAALCDPFVWKIAMGFGGFLFLYVMSLTTMPSILPKHVPNMDSSVMLLSISGGGILGTLIMLRMRLIFPVRPVLISAGIGMITTMGAAFLFAKDSAIFAYALMFISGCIMFIQYPILLNLPHELPNSSPQRVTIMISLIWAFAYAFYTLFNLIWSLVLDLMTWEHSMQFYFAIASLYLVAIMLLPENRKKH</sequence>
<evidence type="ECO:0000256" key="4">
    <source>
        <dbReference type="ARBA" id="ARBA00022989"/>
    </source>
</evidence>
<dbReference type="InterPro" id="IPR036259">
    <property type="entry name" value="MFS_trans_sf"/>
</dbReference>
<dbReference type="InterPro" id="IPR011701">
    <property type="entry name" value="MFS"/>
</dbReference>
<feature type="transmembrane region" description="Helical" evidence="6">
    <location>
        <begin position="219"/>
        <end position="236"/>
    </location>
</feature>
<feature type="transmembrane region" description="Helical" evidence="6">
    <location>
        <begin position="12"/>
        <end position="37"/>
    </location>
</feature>
<accession>A0AAC8UD02</accession>
<feature type="transmembrane region" description="Helical" evidence="6">
    <location>
        <begin position="85"/>
        <end position="103"/>
    </location>
</feature>
<keyword evidence="4 6" id="KW-1133">Transmembrane helix</keyword>
<dbReference type="RefSeq" id="WP_010945445.1">
    <property type="nucleotide sequence ID" value="NZ_CP011218.1"/>
</dbReference>
<evidence type="ECO:0000256" key="1">
    <source>
        <dbReference type="ARBA" id="ARBA00004651"/>
    </source>
</evidence>
<evidence type="ECO:0000256" key="6">
    <source>
        <dbReference type="SAM" id="Phobius"/>
    </source>
</evidence>
<feature type="transmembrane region" description="Helical" evidence="6">
    <location>
        <begin position="256"/>
        <end position="273"/>
    </location>
</feature>
<dbReference type="Pfam" id="PF07690">
    <property type="entry name" value="MFS_1"/>
    <property type="match status" value="1"/>
</dbReference>
<feature type="transmembrane region" description="Helical" evidence="6">
    <location>
        <begin position="140"/>
        <end position="164"/>
    </location>
</feature>
<keyword evidence="5 6" id="KW-0472">Membrane</keyword>
<comment type="subcellular location">
    <subcellularLocation>
        <location evidence="1">Cell membrane</location>
        <topology evidence="1">Multi-pass membrane protein</topology>
    </subcellularLocation>
</comment>
<feature type="transmembrane region" description="Helical" evidence="6">
    <location>
        <begin position="285"/>
        <end position="302"/>
    </location>
</feature>
<proteinExistence type="predicted"/>
<dbReference type="InterPro" id="IPR050189">
    <property type="entry name" value="MFS_Efflux_Transporters"/>
</dbReference>
<dbReference type="SUPFAM" id="SSF103473">
    <property type="entry name" value="MFS general substrate transporter"/>
    <property type="match status" value="1"/>
</dbReference>
<evidence type="ECO:0000313" key="8">
    <source>
        <dbReference type="Proteomes" id="UP000060132"/>
    </source>
</evidence>
<dbReference type="OMA" id="WGIQGVM"/>
<feature type="transmembrane region" description="Helical" evidence="6">
    <location>
        <begin position="109"/>
        <end position="128"/>
    </location>
</feature>